<comment type="caution">
    <text evidence="1">The sequence shown here is derived from an EMBL/GenBank/DDBJ whole genome shotgun (WGS) entry which is preliminary data.</text>
</comment>
<protein>
    <submittedName>
        <fullName evidence="1">Copia protein</fullName>
    </submittedName>
</protein>
<proteinExistence type="predicted"/>
<dbReference type="EMBL" id="QJKJ01000704">
    <property type="protein sequence ID" value="RDY11127.1"/>
    <property type="molecule type" value="Genomic_DNA"/>
</dbReference>
<reference evidence="1" key="1">
    <citation type="submission" date="2018-05" db="EMBL/GenBank/DDBJ databases">
        <title>Draft genome of Mucuna pruriens seed.</title>
        <authorList>
            <person name="Nnadi N.E."/>
            <person name="Vos R."/>
            <person name="Hasami M.H."/>
            <person name="Devisetty U.K."/>
            <person name="Aguiy J.C."/>
        </authorList>
    </citation>
    <scope>NUCLEOTIDE SEQUENCE [LARGE SCALE GENOMIC DNA]</scope>
    <source>
        <strain evidence="1">JCA_2017</strain>
    </source>
</reference>
<sequence length="174" mass="20617">MGYFFPKISSFKFLVFSYSNWARCIDSHISISGSCFFLASKQQTISQFFSEVEHMALFATICELQWSLYLLTDLTLQCDHPLVLYCDNQSALHIIANPIFHEKTKYLEINYHLNNRMKEKESLNEYFNRFSKLINQMKSRRDTINNQRIVYEIMNSLIENFDHVVAIIEETKDL</sequence>
<dbReference type="STRING" id="157652.A0A371I7U9"/>
<feature type="non-terminal residue" evidence="1">
    <location>
        <position position="1"/>
    </location>
</feature>
<dbReference type="Proteomes" id="UP000257109">
    <property type="component" value="Unassembled WGS sequence"/>
</dbReference>
<organism evidence="1 2">
    <name type="scientific">Mucuna pruriens</name>
    <name type="common">Velvet bean</name>
    <name type="synonym">Dolichos pruriens</name>
    <dbReference type="NCBI Taxonomy" id="157652"/>
    <lineage>
        <taxon>Eukaryota</taxon>
        <taxon>Viridiplantae</taxon>
        <taxon>Streptophyta</taxon>
        <taxon>Embryophyta</taxon>
        <taxon>Tracheophyta</taxon>
        <taxon>Spermatophyta</taxon>
        <taxon>Magnoliopsida</taxon>
        <taxon>eudicotyledons</taxon>
        <taxon>Gunneridae</taxon>
        <taxon>Pentapetalae</taxon>
        <taxon>rosids</taxon>
        <taxon>fabids</taxon>
        <taxon>Fabales</taxon>
        <taxon>Fabaceae</taxon>
        <taxon>Papilionoideae</taxon>
        <taxon>50 kb inversion clade</taxon>
        <taxon>NPAAA clade</taxon>
        <taxon>indigoferoid/millettioid clade</taxon>
        <taxon>Phaseoleae</taxon>
        <taxon>Mucuna</taxon>
    </lineage>
</organism>
<dbReference type="OrthoDB" id="414945at2759"/>
<dbReference type="PANTHER" id="PTHR11439:SF498">
    <property type="entry name" value="DNAK FAMILY PROTEIN"/>
    <property type="match status" value="1"/>
</dbReference>
<evidence type="ECO:0000313" key="1">
    <source>
        <dbReference type="EMBL" id="RDY11127.1"/>
    </source>
</evidence>
<accession>A0A371I7U9</accession>
<name>A0A371I7U9_MUCPR</name>
<dbReference type="Pfam" id="PF14223">
    <property type="entry name" value="Retrotran_gag_2"/>
    <property type="match status" value="1"/>
</dbReference>
<evidence type="ECO:0000313" key="2">
    <source>
        <dbReference type="Proteomes" id="UP000257109"/>
    </source>
</evidence>
<dbReference type="CDD" id="cd09272">
    <property type="entry name" value="RNase_HI_RT_Ty1"/>
    <property type="match status" value="1"/>
</dbReference>
<dbReference type="AlphaFoldDB" id="A0A371I7U9"/>
<dbReference type="PANTHER" id="PTHR11439">
    <property type="entry name" value="GAG-POL-RELATED RETROTRANSPOSON"/>
    <property type="match status" value="1"/>
</dbReference>
<gene>
    <name evidence="1" type="primary">GIP</name>
    <name evidence="1" type="ORF">CR513_04260</name>
</gene>
<keyword evidence="2" id="KW-1185">Reference proteome</keyword>